<evidence type="ECO:0000256" key="1">
    <source>
        <dbReference type="SAM" id="Phobius"/>
    </source>
</evidence>
<dbReference type="RefSeq" id="WP_006996733.1">
    <property type="nucleotide sequence ID" value="NZ_CH724130.1"/>
</dbReference>
<dbReference type="Proteomes" id="UP000005306">
    <property type="component" value="Unassembled WGS sequence"/>
</dbReference>
<dbReference type="HOGENOM" id="CLU_093674_4_1_5"/>
<dbReference type="PANTHER" id="PTHR34980">
    <property type="entry name" value="INNER MEMBRANE PROTEIN-RELATED-RELATED"/>
    <property type="match status" value="1"/>
</dbReference>
<comment type="caution">
    <text evidence="2">The sequence shown here is derived from an EMBL/GenBank/DDBJ whole genome shotgun (WGS) entry which is preliminary data.</text>
</comment>
<feature type="transmembrane region" description="Helical" evidence="1">
    <location>
        <begin position="26"/>
        <end position="43"/>
    </location>
</feature>
<dbReference type="AlphaFoldDB" id="Q1UZP5"/>
<keyword evidence="2" id="KW-0378">Hydrolase</keyword>
<evidence type="ECO:0000313" key="3">
    <source>
        <dbReference type="Proteomes" id="UP000005306"/>
    </source>
</evidence>
<dbReference type="GO" id="GO:0005886">
    <property type="term" value="C:plasma membrane"/>
    <property type="evidence" value="ECO:0007669"/>
    <property type="project" value="TreeGrafter"/>
</dbReference>
<evidence type="ECO:0000313" key="2">
    <source>
        <dbReference type="EMBL" id="EAS84146.1"/>
    </source>
</evidence>
<sequence>MTLGESISTCFKKYFVMEGRASKSEFWWFQLIWSSCFILTFIFESETVSYFLLGIIIMIFIPLFTVGVRRLHDTGRSGVHYFWSLVPFIGSLIVLALMLGDGTKGKNQYGNNPLTKKIKKKKK</sequence>
<reference evidence="2 3" key="1">
    <citation type="submission" date="2006-04" db="EMBL/GenBank/DDBJ databases">
        <authorList>
            <person name="Giovannoni S.J."/>
            <person name="Cho J.-C."/>
            <person name="Ferriera S."/>
            <person name="Johnson J."/>
            <person name="Kravitz S."/>
            <person name="Halpern A."/>
            <person name="Remington K."/>
            <person name="Beeson K."/>
            <person name="Tran B."/>
            <person name="Rogers Y.-H."/>
            <person name="Friedman R."/>
            <person name="Venter J.C."/>
        </authorList>
    </citation>
    <scope>NUCLEOTIDE SEQUENCE [LARGE SCALE GENOMIC DNA]</scope>
    <source>
        <strain evidence="2 3">HTCC1002</strain>
    </source>
</reference>
<keyword evidence="1" id="KW-0812">Transmembrane</keyword>
<gene>
    <name evidence="2" type="ORF">PU1002_00450</name>
</gene>
<protein>
    <submittedName>
        <fullName evidence="2">Aminopeptidase C, putative</fullName>
    </submittedName>
</protein>
<keyword evidence="1" id="KW-1133">Transmembrane helix</keyword>
<feature type="transmembrane region" description="Helical" evidence="1">
    <location>
        <begin position="80"/>
        <end position="99"/>
    </location>
</feature>
<keyword evidence="2" id="KW-0031">Aminopeptidase</keyword>
<dbReference type="InterPro" id="IPR008523">
    <property type="entry name" value="DUF805"/>
</dbReference>
<organism evidence="2 3">
    <name type="scientific">Pelagibacter ubique (strain HTCC1002)</name>
    <dbReference type="NCBI Taxonomy" id="314261"/>
    <lineage>
        <taxon>Bacteria</taxon>
        <taxon>Pseudomonadati</taxon>
        <taxon>Pseudomonadota</taxon>
        <taxon>Alphaproteobacteria</taxon>
        <taxon>Candidatus Pelagibacterales</taxon>
        <taxon>Candidatus Pelagibacteraceae</taxon>
        <taxon>Candidatus Pelagibacter</taxon>
    </lineage>
</organism>
<feature type="transmembrane region" description="Helical" evidence="1">
    <location>
        <begin position="50"/>
        <end position="68"/>
    </location>
</feature>
<dbReference type="EMBL" id="AAPV01000002">
    <property type="protein sequence ID" value="EAS84146.1"/>
    <property type="molecule type" value="Genomic_DNA"/>
</dbReference>
<dbReference type="GO" id="GO:0004177">
    <property type="term" value="F:aminopeptidase activity"/>
    <property type="evidence" value="ECO:0007669"/>
    <property type="project" value="UniProtKB-KW"/>
</dbReference>
<proteinExistence type="predicted"/>
<accession>Q1UZP5</accession>
<keyword evidence="1" id="KW-0472">Membrane</keyword>
<dbReference type="PANTHER" id="PTHR34980:SF2">
    <property type="entry name" value="INNER MEMBRANE PROTEIN YHAH-RELATED"/>
    <property type="match status" value="1"/>
</dbReference>
<dbReference type="Pfam" id="PF05656">
    <property type="entry name" value="DUF805"/>
    <property type="match status" value="1"/>
</dbReference>
<name>Q1UZP5_PELU1</name>
<keyword evidence="2" id="KW-0645">Protease</keyword>